<dbReference type="Gene3D" id="2.30.30.40">
    <property type="entry name" value="SH3 Domains"/>
    <property type="match status" value="1"/>
</dbReference>
<protein>
    <submittedName>
        <fullName evidence="3">Bacterial SH3 domain protein</fullName>
    </submittedName>
</protein>
<feature type="domain" description="SH3b" evidence="2">
    <location>
        <begin position="18"/>
        <end position="87"/>
    </location>
</feature>
<dbReference type="OrthoDB" id="8457065at2"/>
<keyword evidence="4" id="KW-1185">Reference proteome</keyword>
<dbReference type="InterPro" id="IPR036028">
    <property type="entry name" value="SH3-like_dom_sf"/>
</dbReference>
<dbReference type="InterPro" id="IPR052354">
    <property type="entry name" value="Cell_Wall_Dynamics_Protein"/>
</dbReference>
<evidence type="ECO:0000313" key="3">
    <source>
        <dbReference type="EMBL" id="VDS06637.1"/>
    </source>
</evidence>
<gene>
    <name evidence="3" type="ORF">DEVEQU_03801</name>
</gene>
<evidence type="ECO:0000313" key="4">
    <source>
        <dbReference type="Proteomes" id="UP000268844"/>
    </source>
</evidence>
<dbReference type="PANTHER" id="PTHR34408">
    <property type="entry name" value="FAMILY PROTEIN, PUTATIVE-RELATED"/>
    <property type="match status" value="1"/>
</dbReference>
<keyword evidence="1" id="KW-0732">Signal</keyword>
<accession>A0A3S5D3P9</accession>
<dbReference type="Pfam" id="PF03995">
    <property type="entry name" value="Inhibitor_I36"/>
    <property type="match status" value="1"/>
</dbReference>
<dbReference type="InterPro" id="IPR003646">
    <property type="entry name" value="SH3-like_bac-type"/>
</dbReference>
<dbReference type="EMBL" id="UZWD01000058">
    <property type="protein sequence ID" value="VDS06637.1"/>
    <property type="molecule type" value="Genomic_DNA"/>
</dbReference>
<evidence type="ECO:0000259" key="2">
    <source>
        <dbReference type="PROSITE" id="PS51781"/>
    </source>
</evidence>
<dbReference type="Proteomes" id="UP000268844">
    <property type="component" value="Unassembled WGS sequence"/>
</dbReference>
<proteinExistence type="predicted"/>
<name>A0A3S5D3P9_9HYPH</name>
<sequence length="212" mass="21758">MITKRLYLAAAVAAATLASTAVAFAQPGIATNAVNVRSGPGTNYAKLGALSAGEIVDVQQCQGSWCYVDRSAGKDGWVSKNYLQPYQPSGNSGGGNKKPDIPFSFGMTIGPGGPNISIGIGNAPPPPAPVTPRVCFFKGNNYSGAQFCVAPGTNDPQLMGGWDDSISSIQVQGGAQVTVCTNFWYAGSCTTTASSQPSLGAYNNAISSFQAF</sequence>
<dbReference type="SMART" id="SM00287">
    <property type="entry name" value="SH3b"/>
    <property type="match status" value="1"/>
</dbReference>
<evidence type="ECO:0000256" key="1">
    <source>
        <dbReference type="SAM" id="SignalP"/>
    </source>
</evidence>
<dbReference type="InterPro" id="IPR011024">
    <property type="entry name" value="G_crystallin-like"/>
</dbReference>
<feature type="chain" id="PRO_5018779156" evidence="1">
    <location>
        <begin position="26"/>
        <end position="212"/>
    </location>
</feature>
<dbReference type="RefSeq" id="WP_126152152.1">
    <property type="nucleotide sequence ID" value="NZ_JBHTMH010000001.1"/>
</dbReference>
<dbReference type="SUPFAM" id="SSF49695">
    <property type="entry name" value="gamma-Crystallin-like"/>
    <property type="match status" value="1"/>
</dbReference>
<dbReference type="PROSITE" id="PS51781">
    <property type="entry name" value="SH3B"/>
    <property type="match status" value="1"/>
</dbReference>
<reference evidence="3 4" key="1">
    <citation type="submission" date="2018-12" db="EMBL/GenBank/DDBJ databases">
        <authorList>
            <person name="Criscuolo A."/>
        </authorList>
    </citation>
    <scope>NUCLEOTIDE SEQUENCE [LARGE SCALE GENOMIC DNA]</scope>
    <source>
        <strain evidence="3">ACIP1116281</strain>
    </source>
</reference>
<dbReference type="PANTHER" id="PTHR34408:SF1">
    <property type="entry name" value="GLYCOSYL HYDROLASE FAMILY 19 DOMAIN-CONTAINING PROTEIN HI_1415"/>
    <property type="match status" value="1"/>
</dbReference>
<dbReference type="AlphaFoldDB" id="A0A3S5D3P9"/>
<feature type="signal peptide" evidence="1">
    <location>
        <begin position="1"/>
        <end position="25"/>
    </location>
</feature>
<organism evidence="3 4">
    <name type="scientific">Devosia equisanguinis</name>
    <dbReference type="NCBI Taxonomy" id="2490941"/>
    <lineage>
        <taxon>Bacteria</taxon>
        <taxon>Pseudomonadati</taxon>
        <taxon>Pseudomonadota</taxon>
        <taxon>Alphaproteobacteria</taxon>
        <taxon>Hyphomicrobiales</taxon>
        <taxon>Devosiaceae</taxon>
        <taxon>Devosia</taxon>
    </lineage>
</organism>
<dbReference type="Gene3D" id="2.60.20.10">
    <property type="entry name" value="Crystallins"/>
    <property type="match status" value="1"/>
</dbReference>
<dbReference type="Pfam" id="PF08239">
    <property type="entry name" value="SH3_3"/>
    <property type="match status" value="1"/>
</dbReference>
<dbReference type="SUPFAM" id="SSF50044">
    <property type="entry name" value="SH3-domain"/>
    <property type="match status" value="1"/>
</dbReference>